<dbReference type="InterPro" id="IPR011006">
    <property type="entry name" value="CheY-like_superfamily"/>
</dbReference>
<dbReference type="PANTHER" id="PTHR44591:SF3">
    <property type="entry name" value="RESPONSE REGULATORY DOMAIN-CONTAINING PROTEIN"/>
    <property type="match status" value="1"/>
</dbReference>
<dbReference type="GO" id="GO:0000160">
    <property type="term" value="P:phosphorelay signal transduction system"/>
    <property type="evidence" value="ECO:0007669"/>
    <property type="project" value="InterPro"/>
</dbReference>
<dbReference type="CDD" id="cd17536">
    <property type="entry name" value="REC_YesN-like"/>
    <property type="match status" value="1"/>
</dbReference>
<dbReference type="SUPFAM" id="SSF52172">
    <property type="entry name" value="CheY-like"/>
    <property type="match status" value="1"/>
</dbReference>
<dbReference type="Gene3D" id="3.40.50.2300">
    <property type="match status" value="1"/>
</dbReference>
<keyword evidence="1 2" id="KW-0597">Phosphoprotein</keyword>
<proteinExistence type="predicted"/>
<reference evidence="4 5" key="1">
    <citation type="submission" date="2019-01" db="EMBL/GenBank/DDBJ databases">
        <title>Geovibrio thiophilus DSM 11263, complete genome.</title>
        <authorList>
            <person name="Spring S."/>
            <person name="Bunk B."/>
            <person name="Sproer C."/>
        </authorList>
    </citation>
    <scope>NUCLEOTIDE SEQUENCE [LARGE SCALE GENOMIC DNA]</scope>
    <source>
        <strain evidence="4 5">DSM 11263</strain>
    </source>
</reference>
<feature type="domain" description="Response regulatory" evidence="3">
    <location>
        <begin position="12"/>
        <end position="126"/>
    </location>
</feature>
<accession>A0A410JVM8</accession>
<evidence type="ECO:0000259" key="3">
    <source>
        <dbReference type="PROSITE" id="PS50110"/>
    </source>
</evidence>
<protein>
    <submittedName>
        <fullName evidence="4">Response regulator</fullName>
    </submittedName>
</protein>
<dbReference type="EMBL" id="CP035108">
    <property type="protein sequence ID" value="QAR32223.1"/>
    <property type="molecule type" value="Genomic_DNA"/>
</dbReference>
<dbReference type="OrthoDB" id="1706569at2"/>
<evidence type="ECO:0000256" key="1">
    <source>
        <dbReference type="ARBA" id="ARBA00022553"/>
    </source>
</evidence>
<dbReference type="InterPro" id="IPR050595">
    <property type="entry name" value="Bact_response_regulator"/>
</dbReference>
<feature type="modified residue" description="4-aspartylphosphate" evidence="2">
    <location>
        <position position="61"/>
    </location>
</feature>
<keyword evidence="5" id="KW-1185">Reference proteome</keyword>
<dbReference type="InterPro" id="IPR001789">
    <property type="entry name" value="Sig_transdc_resp-reg_receiver"/>
</dbReference>
<dbReference type="PROSITE" id="PS50110">
    <property type="entry name" value="RESPONSE_REGULATORY"/>
    <property type="match status" value="1"/>
</dbReference>
<dbReference type="SMART" id="SM00448">
    <property type="entry name" value="REC"/>
    <property type="match status" value="1"/>
</dbReference>
<evidence type="ECO:0000256" key="2">
    <source>
        <dbReference type="PROSITE-ProRule" id="PRU00169"/>
    </source>
</evidence>
<evidence type="ECO:0000313" key="4">
    <source>
        <dbReference type="EMBL" id="QAR32223.1"/>
    </source>
</evidence>
<sequence>MLVILLETGALTVLYVEDDFYVRESLLRLLRRRFSNVIEACNGREGLEMHRLHNPDFIITDIQMPIMDGLEMCECIMKEKPDAKVIVTTAFNDREFITRAECLGVKAYISKPVMKDSLMSAIRAALS</sequence>
<gene>
    <name evidence="4" type="ORF">EP073_02070</name>
</gene>
<dbReference type="Proteomes" id="UP000287502">
    <property type="component" value="Chromosome"/>
</dbReference>
<dbReference type="Pfam" id="PF00072">
    <property type="entry name" value="Response_reg"/>
    <property type="match status" value="1"/>
</dbReference>
<organism evidence="4 5">
    <name type="scientific">Geovibrio thiophilus</name>
    <dbReference type="NCBI Taxonomy" id="139438"/>
    <lineage>
        <taxon>Bacteria</taxon>
        <taxon>Pseudomonadati</taxon>
        <taxon>Deferribacterota</taxon>
        <taxon>Deferribacteres</taxon>
        <taxon>Deferribacterales</taxon>
        <taxon>Geovibrionaceae</taxon>
        <taxon>Geovibrio</taxon>
    </lineage>
</organism>
<dbReference type="KEGG" id="gtl:EP073_02070"/>
<evidence type="ECO:0000313" key="5">
    <source>
        <dbReference type="Proteomes" id="UP000287502"/>
    </source>
</evidence>
<name>A0A410JVM8_9BACT</name>
<dbReference type="PANTHER" id="PTHR44591">
    <property type="entry name" value="STRESS RESPONSE REGULATOR PROTEIN 1"/>
    <property type="match status" value="1"/>
</dbReference>
<dbReference type="AlphaFoldDB" id="A0A410JVM8"/>